<dbReference type="SUPFAM" id="SSF51735">
    <property type="entry name" value="NAD(P)-binding Rossmann-fold domains"/>
    <property type="match status" value="2"/>
</dbReference>
<evidence type="ECO:0000256" key="1">
    <source>
        <dbReference type="ARBA" id="ARBA00006484"/>
    </source>
</evidence>
<dbReference type="Proteomes" id="UP000720189">
    <property type="component" value="Unassembled WGS sequence"/>
</dbReference>
<dbReference type="InterPro" id="IPR036291">
    <property type="entry name" value="NAD(P)-bd_dom_sf"/>
</dbReference>
<accession>A0A9P9FYJ7</accession>
<gene>
    <name evidence="3" type="ORF">BKA55DRAFT_655508</name>
</gene>
<keyword evidence="4" id="KW-1185">Reference proteome</keyword>
<dbReference type="CDD" id="cd05374">
    <property type="entry name" value="17beta-HSD-like_SDR_c"/>
    <property type="match status" value="1"/>
</dbReference>
<dbReference type="GO" id="GO:0016491">
    <property type="term" value="F:oxidoreductase activity"/>
    <property type="evidence" value="ECO:0007669"/>
    <property type="project" value="UniProtKB-KW"/>
</dbReference>
<protein>
    <submittedName>
        <fullName evidence="3">Uncharacterized protein</fullName>
    </submittedName>
</protein>
<dbReference type="GeneID" id="70227377"/>
<dbReference type="AlphaFoldDB" id="A0A9P9FYJ7"/>
<name>A0A9P9FYJ7_FUSRE</name>
<dbReference type="InterPro" id="IPR051911">
    <property type="entry name" value="SDR_oxidoreductase"/>
</dbReference>
<comment type="similarity">
    <text evidence="1">Belongs to the short-chain dehydrogenases/reductases (SDR) family.</text>
</comment>
<sequence>MSKYKQLVLITGANQGVGYETAKNLVLSSVKYHVIIGSRDEAKGKIAARSLQSLDDIKGTVSSIQIDVSDDNSVDAAAQTLASEWGRLDILVNNAGIISMASPPTREAFRKVLETNLVGALSVTEAFLPLLRKSEHNPPRLIFVTSSTGSITHASNPESPLHSAGAAEYRTSKAGLNMLMVMYNIRLKPEGLLVFGADPGLCATNFTGDAESLKHRGAAEPAEGGERIARVVKGKMDEDVGKVIGVQGVNPWIYISNIMALTWFITGCSSGFGESLVRQLRSAGDNVIATGRNADTKLSHLKDTGATILDLDVSSSPIVIKTKIEEAWSIYDGIDVVVNNAGYILSGAVEELTQEDMEKSFQVNFHGPMNITRAVLPCLRKKGSGTLLFVGSQAGWHADPSASGYCASKFALEGAVECLSKELAIFAPGLRVLIVEPGYCRTPVFNKIQHVEARVPEYAQFNEAVRQAEATLTDNSPGDPEKAVARMINLVKGTGFAEGKKVPLRVPLGSDSWWRVKAKCEETLEICREWENMAKSVDISTG</sequence>
<dbReference type="OrthoDB" id="1274115at2759"/>
<dbReference type="PRINTS" id="PR00081">
    <property type="entry name" value="GDHRDH"/>
</dbReference>
<evidence type="ECO:0000313" key="4">
    <source>
        <dbReference type="Proteomes" id="UP000720189"/>
    </source>
</evidence>
<dbReference type="InterPro" id="IPR002347">
    <property type="entry name" value="SDR_fam"/>
</dbReference>
<dbReference type="PRINTS" id="PR00080">
    <property type="entry name" value="SDRFAMILY"/>
</dbReference>
<dbReference type="PANTHER" id="PTHR43976">
    <property type="entry name" value="SHORT CHAIN DEHYDROGENASE"/>
    <property type="match status" value="1"/>
</dbReference>
<comment type="caution">
    <text evidence="3">The sequence shown here is derived from an EMBL/GenBank/DDBJ whole genome shotgun (WGS) entry which is preliminary data.</text>
</comment>
<proteinExistence type="inferred from homology"/>
<dbReference type="EMBL" id="JAGMUX010000026">
    <property type="protein sequence ID" value="KAH7224252.1"/>
    <property type="molecule type" value="Genomic_DNA"/>
</dbReference>
<reference evidence="3" key="1">
    <citation type="journal article" date="2021" name="Nat. Commun.">
        <title>Genetic determinants of endophytism in the Arabidopsis root mycobiome.</title>
        <authorList>
            <person name="Mesny F."/>
            <person name="Miyauchi S."/>
            <person name="Thiergart T."/>
            <person name="Pickel B."/>
            <person name="Atanasova L."/>
            <person name="Karlsson M."/>
            <person name="Huettel B."/>
            <person name="Barry K.W."/>
            <person name="Haridas S."/>
            <person name="Chen C."/>
            <person name="Bauer D."/>
            <person name="Andreopoulos W."/>
            <person name="Pangilinan J."/>
            <person name="LaButti K."/>
            <person name="Riley R."/>
            <person name="Lipzen A."/>
            <person name="Clum A."/>
            <person name="Drula E."/>
            <person name="Henrissat B."/>
            <person name="Kohler A."/>
            <person name="Grigoriev I.V."/>
            <person name="Martin F.M."/>
            <person name="Hacquard S."/>
        </authorList>
    </citation>
    <scope>NUCLEOTIDE SEQUENCE</scope>
    <source>
        <strain evidence="3">MPI-CAGE-AT-0023</strain>
    </source>
</reference>
<dbReference type="Gene3D" id="3.40.50.720">
    <property type="entry name" value="NAD(P)-binding Rossmann-like Domain"/>
    <property type="match status" value="2"/>
</dbReference>
<keyword evidence="2" id="KW-0560">Oxidoreductase</keyword>
<dbReference type="PANTHER" id="PTHR43976:SF16">
    <property type="entry name" value="SHORT-CHAIN DEHYDROGENASE_REDUCTASE FAMILY PROTEIN"/>
    <property type="match status" value="1"/>
</dbReference>
<dbReference type="RefSeq" id="XP_046042313.1">
    <property type="nucleotide sequence ID" value="XM_046197423.1"/>
</dbReference>
<organism evidence="3 4">
    <name type="scientific">Fusarium redolens</name>
    <dbReference type="NCBI Taxonomy" id="48865"/>
    <lineage>
        <taxon>Eukaryota</taxon>
        <taxon>Fungi</taxon>
        <taxon>Dikarya</taxon>
        <taxon>Ascomycota</taxon>
        <taxon>Pezizomycotina</taxon>
        <taxon>Sordariomycetes</taxon>
        <taxon>Hypocreomycetidae</taxon>
        <taxon>Hypocreales</taxon>
        <taxon>Nectriaceae</taxon>
        <taxon>Fusarium</taxon>
        <taxon>Fusarium redolens species complex</taxon>
    </lineage>
</organism>
<evidence type="ECO:0000313" key="3">
    <source>
        <dbReference type="EMBL" id="KAH7224252.1"/>
    </source>
</evidence>
<dbReference type="Pfam" id="PF00106">
    <property type="entry name" value="adh_short"/>
    <property type="match status" value="2"/>
</dbReference>
<evidence type="ECO:0000256" key="2">
    <source>
        <dbReference type="ARBA" id="ARBA00023002"/>
    </source>
</evidence>